<dbReference type="InterPro" id="IPR032096">
    <property type="entry name" value="DUF4815"/>
</dbReference>
<sequence>MAFEHVSGLPAVFDRTPQAPHERTALLFAEDRLLQAAEFNELQGLARRRSQAIGNLVAANGNRVSGAEIKIALDIDPENPNVTPTTASIILQAGEIYIDGNVLSVSAATFDNVAIAGDVIVGVRRVTTYVGHEEDPSLVGLQPGSDAEGEPGAYRVNETLEWDLLHLGGDGVFVQVYQVRDGTVVDQTEPPALTGVLETIALYDRARGPYIVSGCDVTALGSDGEGKQIFSISAGEANIQGWRRTRTDAFTLYQAEDPDLELVSAETKTFTDGGSGTAVLTVGRPPIDTIVSAVITKQVSENVTRGPVPNGLDTLQKGSIVRIESVTQGGTTFDPSTYTLAGDEISWAPAGIEPASGSTYVVTYLYFEQVAPDAFDATTVTLSGGVTDETVLLTYNSRIPRKDLICFNVNGIPEIIKGISARKGALPPKAPEGLLKVAEIHNTWDGTPTIVNSGTKVATYEEIRAYFALVLKAVDQLNRTLMEQSVPDSAAISADGIFTDNFLNDFYRDEGVIQTASANQGILQLPVYEVFVQSVGSLEMLDYTEEVIISQPLATGMMKVNPYANFNPMPGDLLLNPNVDFWTETETQWTSDVTREFTAAPGQSPGRSTITEEVDQSTRAAEFLRQLNVDFVLEGFAPNEELQSLFFGGRDVTPAGPLVADGTGQITGTIQIPARTPAGTHAVTAEGSAGGFAEASFVGAGEITVEVMRRVHLVTRSAPPPVINIINNITRVVNVTNTRVNDNMAGNGSGREGGMNSDPLAWTFVPPFDCFNLGFDVEVAAVGDPSNGLRCQLATTLNGYPTNEVLADIFVPMAGVQVGDVLKPRWRMPRFTSASEKYCIVIMTDDPDHALKVATLGEVVPETQQLVSSQPYTNGVLYSGSNRTEWVAHHEKDLKVDIVAAKFSPTTKTIQLYEGPVEAITDFLVRGTVELQSSAARFRYELERANGEVIRLAPGQALEFDDYVSETIKLRAVLTGTDYLSPVLWPGTTIIGGQLQEQADYVTKHFTIDGGIGFRALFDRFLPAGANVTLSVDAGDDNWQVVPQEAARALGQGWTEPKHTLGGFTAPNGGRVKVTLNGTPAARPSIARLRAYGY</sequence>
<name>A0ABT3R0I9_9HYPH</name>
<evidence type="ECO:0000259" key="1">
    <source>
        <dbReference type="Pfam" id="PF16075"/>
    </source>
</evidence>
<dbReference type="EMBL" id="JAPEVI010000003">
    <property type="protein sequence ID" value="MCX2722615.1"/>
    <property type="molecule type" value="Genomic_DNA"/>
</dbReference>
<dbReference type="RefSeq" id="WP_265962283.1">
    <property type="nucleotide sequence ID" value="NZ_JAPEVI010000003.1"/>
</dbReference>
<protein>
    <submittedName>
        <fullName evidence="2">DUF4815 domain-containing protein</fullName>
    </submittedName>
</protein>
<proteinExistence type="predicted"/>
<reference evidence="2 3" key="1">
    <citation type="journal article" date="2016" name="Int. J. Syst. Evol. Microbiol.">
        <title>Labrenzia salina sp. nov., isolated from the rhizosphere of the halophyte Arthrocnemum macrostachyum.</title>
        <authorList>
            <person name="Camacho M."/>
            <person name="Redondo-Gomez S."/>
            <person name="Rodriguez-Llorente I."/>
            <person name="Rohde M."/>
            <person name="Sproer C."/>
            <person name="Schumann P."/>
            <person name="Klenk H.P."/>
            <person name="Montero-Calasanz M.D.C."/>
        </authorList>
    </citation>
    <scope>NUCLEOTIDE SEQUENCE [LARGE SCALE GENOMIC DNA]</scope>
    <source>
        <strain evidence="2 3">DSM 29163</strain>
    </source>
</reference>
<accession>A0ABT3R0I9</accession>
<gene>
    <name evidence="2" type="ORF">ON753_09485</name>
</gene>
<dbReference type="Pfam" id="PF16075">
    <property type="entry name" value="DUF4815"/>
    <property type="match status" value="1"/>
</dbReference>
<evidence type="ECO:0000313" key="3">
    <source>
        <dbReference type="Proteomes" id="UP001300261"/>
    </source>
</evidence>
<comment type="caution">
    <text evidence="2">The sequence shown here is derived from an EMBL/GenBank/DDBJ whole genome shotgun (WGS) entry which is preliminary data.</text>
</comment>
<evidence type="ECO:0000313" key="2">
    <source>
        <dbReference type="EMBL" id="MCX2722615.1"/>
    </source>
</evidence>
<keyword evidence="3" id="KW-1185">Reference proteome</keyword>
<organism evidence="2 3">
    <name type="scientific">Roseibium salinum</name>
    <dbReference type="NCBI Taxonomy" id="1604349"/>
    <lineage>
        <taxon>Bacteria</taxon>
        <taxon>Pseudomonadati</taxon>
        <taxon>Pseudomonadota</taxon>
        <taxon>Alphaproteobacteria</taxon>
        <taxon>Hyphomicrobiales</taxon>
        <taxon>Stappiaceae</taxon>
        <taxon>Roseibium</taxon>
    </lineage>
</organism>
<dbReference type="Proteomes" id="UP001300261">
    <property type="component" value="Unassembled WGS sequence"/>
</dbReference>
<feature type="domain" description="DUF4815" evidence="1">
    <location>
        <begin position="12"/>
        <end position="589"/>
    </location>
</feature>